<feature type="region of interest" description="Disordered" evidence="1">
    <location>
        <begin position="1"/>
        <end position="34"/>
    </location>
</feature>
<proteinExistence type="predicted"/>
<evidence type="ECO:0000313" key="3">
    <source>
        <dbReference type="Proteomes" id="UP000215914"/>
    </source>
</evidence>
<protein>
    <submittedName>
        <fullName evidence="2">Uncharacterized protein</fullName>
    </submittedName>
</protein>
<name>A0A251T3S2_HELAN</name>
<gene>
    <name evidence="2" type="ORF">HannXRQ_Chr12g0373771</name>
</gene>
<feature type="compositionally biased region" description="Basic residues" evidence="1">
    <location>
        <begin position="9"/>
        <end position="30"/>
    </location>
</feature>
<evidence type="ECO:0000256" key="1">
    <source>
        <dbReference type="SAM" id="MobiDB-lite"/>
    </source>
</evidence>
<dbReference type="InParanoid" id="A0A251T3S2"/>
<dbReference type="AlphaFoldDB" id="A0A251T3S2"/>
<accession>A0A251T3S2</accession>
<evidence type="ECO:0000313" key="2">
    <source>
        <dbReference type="EMBL" id="OTG05459.1"/>
    </source>
</evidence>
<keyword evidence="3" id="KW-1185">Reference proteome</keyword>
<dbReference type="Proteomes" id="UP000215914">
    <property type="component" value="Chromosome 12"/>
</dbReference>
<dbReference type="EMBL" id="CM007901">
    <property type="protein sequence ID" value="OTG05459.1"/>
    <property type="molecule type" value="Genomic_DNA"/>
</dbReference>
<organism evidence="2 3">
    <name type="scientific">Helianthus annuus</name>
    <name type="common">Common sunflower</name>
    <dbReference type="NCBI Taxonomy" id="4232"/>
    <lineage>
        <taxon>Eukaryota</taxon>
        <taxon>Viridiplantae</taxon>
        <taxon>Streptophyta</taxon>
        <taxon>Embryophyta</taxon>
        <taxon>Tracheophyta</taxon>
        <taxon>Spermatophyta</taxon>
        <taxon>Magnoliopsida</taxon>
        <taxon>eudicotyledons</taxon>
        <taxon>Gunneridae</taxon>
        <taxon>Pentapetalae</taxon>
        <taxon>asterids</taxon>
        <taxon>campanulids</taxon>
        <taxon>Asterales</taxon>
        <taxon>Asteraceae</taxon>
        <taxon>Asteroideae</taxon>
        <taxon>Heliantheae alliance</taxon>
        <taxon>Heliantheae</taxon>
        <taxon>Helianthus</taxon>
    </lineage>
</organism>
<reference evidence="3" key="1">
    <citation type="journal article" date="2017" name="Nature">
        <title>The sunflower genome provides insights into oil metabolism, flowering and Asterid evolution.</title>
        <authorList>
            <person name="Badouin H."/>
            <person name="Gouzy J."/>
            <person name="Grassa C.J."/>
            <person name="Murat F."/>
            <person name="Staton S.E."/>
            <person name="Cottret L."/>
            <person name="Lelandais-Briere C."/>
            <person name="Owens G.L."/>
            <person name="Carrere S."/>
            <person name="Mayjonade B."/>
            <person name="Legrand L."/>
            <person name="Gill N."/>
            <person name="Kane N.C."/>
            <person name="Bowers J.E."/>
            <person name="Hubner S."/>
            <person name="Bellec A."/>
            <person name="Berard A."/>
            <person name="Berges H."/>
            <person name="Blanchet N."/>
            <person name="Boniface M.C."/>
            <person name="Brunel D."/>
            <person name="Catrice O."/>
            <person name="Chaidir N."/>
            <person name="Claudel C."/>
            <person name="Donnadieu C."/>
            <person name="Faraut T."/>
            <person name="Fievet G."/>
            <person name="Helmstetter N."/>
            <person name="King M."/>
            <person name="Knapp S.J."/>
            <person name="Lai Z."/>
            <person name="Le Paslier M.C."/>
            <person name="Lippi Y."/>
            <person name="Lorenzon L."/>
            <person name="Mandel J.R."/>
            <person name="Marage G."/>
            <person name="Marchand G."/>
            <person name="Marquand E."/>
            <person name="Bret-Mestries E."/>
            <person name="Morien E."/>
            <person name="Nambeesan S."/>
            <person name="Nguyen T."/>
            <person name="Pegot-Espagnet P."/>
            <person name="Pouilly N."/>
            <person name="Raftis F."/>
            <person name="Sallet E."/>
            <person name="Schiex T."/>
            <person name="Thomas J."/>
            <person name="Vandecasteele C."/>
            <person name="Vares D."/>
            <person name="Vear F."/>
            <person name="Vautrin S."/>
            <person name="Crespi M."/>
            <person name="Mangin B."/>
            <person name="Burke J.M."/>
            <person name="Salse J."/>
            <person name="Munos S."/>
            <person name="Vincourt P."/>
            <person name="Rieseberg L.H."/>
            <person name="Langlade N.B."/>
        </authorList>
    </citation>
    <scope>NUCLEOTIDE SEQUENCE [LARGE SCALE GENOMIC DNA]</scope>
    <source>
        <strain evidence="3">cv. SF193</strain>
    </source>
</reference>
<sequence length="82" mass="9556">MLRPSQRVSFRHLKHQGQSRHRNSYRRRKSAGANRACRMEIHNGNRHTTSGFEQINLSPKFTVTFHISQQGLAILSFLILKN</sequence>